<organism evidence="2 3">
    <name type="scientific">Colletotrichum spinosum</name>
    <dbReference type="NCBI Taxonomy" id="1347390"/>
    <lineage>
        <taxon>Eukaryota</taxon>
        <taxon>Fungi</taxon>
        <taxon>Dikarya</taxon>
        <taxon>Ascomycota</taxon>
        <taxon>Pezizomycotina</taxon>
        <taxon>Sordariomycetes</taxon>
        <taxon>Hypocreomycetidae</taxon>
        <taxon>Glomerellales</taxon>
        <taxon>Glomerellaceae</taxon>
        <taxon>Colletotrichum</taxon>
        <taxon>Colletotrichum orbiculare species complex</taxon>
    </lineage>
</organism>
<evidence type="ECO:0000313" key="2">
    <source>
        <dbReference type="EMBL" id="TDZ35141.1"/>
    </source>
</evidence>
<evidence type="ECO:0000313" key="3">
    <source>
        <dbReference type="Proteomes" id="UP000295083"/>
    </source>
</evidence>
<dbReference type="Pfam" id="PF11905">
    <property type="entry name" value="DUF3425"/>
    <property type="match status" value="1"/>
</dbReference>
<proteinExistence type="predicted"/>
<dbReference type="InterPro" id="IPR021833">
    <property type="entry name" value="DUF3425"/>
</dbReference>
<name>A0A4R8Q904_9PEZI</name>
<dbReference type="EMBL" id="QAPG01000045">
    <property type="protein sequence ID" value="TDZ35141.1"/>
    <property type="molecule type" value="Genomic_DNA"/>
</dbReference>
<dbReference type="Proteomes" id="UP000295083">
    <property type="component" value="Unassembled WGS sequence"/>
</dbReference>
<dbReference type="PANTHER" id="PTHR38116:SF1">
    <property type="entry name" value="BZIP DOMAIN-CONTAINING PROTEIN"/>
    <property type="match status" value="1"/>
</dbReference>
<accession>A0A4R8Q904</accession>
<dbReference type="CDD" id="cd14688">
    <property type="entry name" value="bZIP_YAP"/>
    <property type="match status" value="1"/>
</dbReference>
<keyword evidence="3" id="KW-1185">Reference proteome</keyword>
<protein>
    <recommendedName>
        <fullName evidence="4">BZIP domain-containing protein</fullName>
    </recommendedName>
</protein>
<gene>
    <name evidence="2" type="ORF">C8035_v010008</name>
</gene>
<feature type="compositionally biased region" description="Basic residues" evidence="1">
    <location>
        <begin position="8"/>
        <end position="25"/>
    </location>
</feature>
<evidence type="ECO:0000256" key="1">
    <source>
        <dbReference type="SAM" id="MobiDB-lite"/>
    </source>
</evidence>
<evidence type="ECO:0008006" key="4">
    <source>
        <dbReference type="Google" id="ProtNLM"/>
    </source>
</evidence>
<feature type="region of interest" description="Disordered" evidence="1">
    <location>
        <begin position="1"/>
        <end position="40"/>
    </location>
</feature>
<dbReference type="AlphaFoldDB" id="A0A4R8Q904"/>
<sequence length="319" mass="36139">MDSADSRKSRKRIQNRVNQRAHRLRLQAQSDTGRDGKRPFKVQRWRVDELAADDASTAVVTALITPPEAEVTTPQQSKNRDCRQKQLSQAVSTVDGSSARSNRHFKLPMADNLLHLIHFNIFRAMQSITSLLDVTTLMTDPSTGLTLHSCVSTDCGRMRTLQVLDPTMPANLMPTSSQARDFHSHWIDKMPFPQLRDNLIKYSAVFDHADFMQDMVGSLYTPLSWRRSFSGAPPPRRQPLVADMEDTDEMTSGCQGFIVWGDAHVVANWEATPSFLMKWAWALEGCEELVEVSNRWRLLRGEEPMRLFRPAREGDSGVA</sequence>
<reference evidence="2 3" key="1">
    <citation type="submission" date="2018-11" db="EMBL/GenBank/DDBJ databases">
        <title>Genome sequence and assembly of Colletotrichum spinosum.</title>
        <authorList>
            <person name="Gan P."/>
            <person name="Shirasu K."/>
        </authorList>
    </citation>
    <scope>NUCLEOTIDE SEQUENCE [LARGE SCALE GENOMIC DNA]</scope>
    <source>
        <strain evidence="2 3">CBS 515.97</strain>
    </source>
</reference>
<dbReference type="PANTHER" id="PTHR38116">
    <property type="entry name" value="CHROMOSOME 7, WHOLE GENOME SHOTGUN SEQUENCE"/>
    <property type="match status" value="1"/>
</dbReference>
<comment type="caution">
    <text evidence="2">The sequence shown here is derived from an EMBL/GenBank/DDBJ whole genome shotgun (WGS) entry which is preliminary data.</text>
</comment>